<organism evidence="1 2">
    <name type="scientific">Lactuca virosa</name>
    <dbReference type="NCBI Taxonomy" id="75947"/>
    <lineage>
        <taxon>Eukaryota</taxon>
        <taxon>Viridiplantae</taxon>
        <taxon>Streptophyta</taxon>
        <taxon>Embryophyta</taxon>
        <taxon>Tracheophyta</taxon>
        <taxon>Spermatophyta</taxon>
        <taxon>Magnoliopsida</taxon>
        <taxon>eudicotyledons</taxon>
        <taxon>Gunneridae</taxon>
        <taxon>Pentapetalae</taxon>
        <taxon>asterids</taxon>
        <taxon>campanulids</taxon>
        <taxon>Asterales</taxon>
        <taxon>Asteraceae</taxon>
        <taxon>Cichorioideae</taxon>
        <taxon>Cichorieae</taxon>
        <taxon>Lactucinae</taxon>
        <taxon>Lactuca</taxon>
    </lineage>
</organism>
<gene>
    <name evidence="1" type="ORF">LVIROSA_LOCUS15671</name>
</gene>
<protein>
    <submittedName>
        <fullName evidence="1">Uncharacterized protein</fullName>
    </submittedName>
</protein>
<name>A0AAU9MT80_9ASTR</name>
<sequence>MGLRVNHERDSGWDNLSSLDFCWGIIKFCTTNIGKKKSSKISYCETECETETRTAIPDVASITAFMNQVAGLVELVDLRDIMEL</sequence>
<keyword evidence="2" id="KW-1185">Reference proteome</keyword>
<reference evidence="1 2" key="1">
    <citation type="submission" date="2022-01" db="EMBL/GenBank/DDBJ databases">
        <authorList>
            <person name="Xiong W."/>
            <person name="Schranz E."/>
        </authorList>
    </citation>
    <scope>NUCLEOTIDE SEQUENCE [LARGE SCALE GENOMIC DNA]</scope>
</reference>
<dbReference type="EMBL" id="CAKMRJ010002223">
    <property type="protein sequence ID" value="CAH1428761.1"/>
    <property type="molecule type" value="Genomic_DNA"/>
</dbReference>
<dbReference type="AlphaFoldDB" id="A0AAU9MT80"/>
<evidence type="ECO:0000313" key="1">
    <source>
        <dbReference type="EMBL" id="CAH1428761.1"/>
    </source>
</evidence>
<proteinExistence type="predicted"/>
<accession>A0AAU9MT80</accession>
<comment type="caution">
    <text evidence="1">The sequence shown here is derived from an EMBL/GenBank/DDBJ whole genome shotgun (WGS) entry which is preliminary data.</text>
</comment>
<evidence type="ECO:0000313" key="2">
    <source>
        <dbReference type="Proteomes" id="UP001157418"/>
    </source>
</evidence>
<dbReference type="Proteomes" id="UP001157418">
    <property type="component" value="Unassembled WGS sequence"/>
</dbReference>